<evidence type="ECO:0000313" key="2">
    <source>
        <dbReference type="EMBL" id="KAK3171564.1"/>
    </source>
</evidence>
<feature type="region of interest" description="Disordered" evidence="1">
    <location>
        <begin position="1"/>
        <end position="23"/>
    </location>
</feature>
<proteinExistence type="predicted"/>
<organism evidence="2 3">
    <name type="scientific">Lepraria neglecta</name>
    <dbReference type="NCBI Taxonomy" id="209136"/>
    <lineage>
        <taxon>Eukaryota</taxon>
        <taxon>Fungi</taxon>
        <taxon>Dikarya</taxon>
        <taxon>Ascomycota</taxon>
        <taxon>Pezizomycotina</taxon>
        <taxon>Lecanoromycetes</taxon>
        <taxon>OSLEUM clade</taxon>
        <taxon>Lecanoromycetidae</taxon>
        <taxon>Lecanorales</taxon>
        <taxon>Lecanorineae</taxon>
        <taxon>Stereocaulaceae</taxon>
        <taxon>Lepraria</taxon>
    </lineage>
</organism>
<comment type="caution">
    <text evidence="2">The sequence shown here is derived from an EMBL/GenBank/DDBJ whole genome shotgun (WGS) entry which is preliminary data.</text>
</comment>
<reference evidence="2" key="1">
    <citation type="submission" date="2022-11" db="EMBL/GenBank/DDBJ databases">
        <title>Chromosomal genome sequence assembly and mating type (MAT) locus characterization of the leprose asexual lichenized fungus Lepraria neglecta (Nyl.) Erichsen.</title>
        <authorList>
            <person name="Allen J.L."/>
            <person name="Pfeffer B."/>
        </authorList>
    </citation>
    <scope>NUCLEOTIDE SEQUENCE</scope>
    <source>
        <strain evidence="2">Allen 5258</strain>
    </source>
</reference>
<keyword evidence="3" id="KW-1185">Reference proteome</keyword>
<gene>
    <name evidence="2" type="ORF">OEA41_003648</name>
</gene>
<dbReference type="Proteomes" id="UP001276659">
    <property type="component" value="Unassembled WGS sequence"/>
</dbReference>
<protein>
    <submittedName>
        <fullName evidence="2">Uncharacterized protein</fullName>
    </submittedName>
</protein>
<evidence type="ECO:0000313" key="3">
    <source>
        <dbReference type="Proteomes" id="UP001276659"/>
    </source>
</evidence>
<accession>A0AAE0DJ37</accession>
<sequence length="173" mass="19464">MPSPSSSNEGSTQKWVSRSQTYGQDHETLNGFIESIARKPMEVEIAEVRPTGESTSDSSVRALLSYADAEKVVRKQFSDIPSLLDYFCREVDEGQKLCTVSVNKLSGDLVKLLGAKFDMDYETWTSRLYPSDREYFAGPLNERGRPISPVTQRRGRVAESRFGKVLRNSPTFI</sequence>
<dbReference type="EMBL" id="JASNWA010000008">
    <property type="protein sequence ID" value="KAK3171564.1"/>
    <property type="molecule type" value="Genomic_DNA"/>
</dbReference>
<name>A0AAE0DJ37_9LECA</name>
<evidence type="ECO:0000256" key="1">
    <source>
        <dbReference type="SAM" id="MobiDB-lite"/>
    </source>
</evidence>
<dbReference type="AlphaFoldDB" id="A0AAE0DJ37"/>